<gene>
    <name evidence="3" type="ORF">HMF3257_35205</name>
</gene>
<proteinExistence type="predicted"/>
<dbReference type="CDD" id="cd03789">
    <property type="entry name" value="GT9_LPS_heptosyltransferase"/>
    <property type="match status" value="1"/>
</dbReference>
<dbReference type="Pfam" id="PF01075">
    <property type="entry name" value="Glyco_transf_9"/>
    <property type="match status" value="1"/>
</dbReference>
<dbReference type="OrthoDB" id="9797795at2"/>
<dbReference type="Gene3D" id="3.40.50.2000">
    <property type="entry name" value="Glycogen Phosphorylase B"/>
    <property type="match status" value="2"/>
</dbReference>
<dbReference type="RefSeq" id="WP_111349351.1">
    <property type="nucleotide sequence ID" value="NZ_QLII01000001.1"/>
</dbReference>
<comment type="caution">
    <text evidence="3">The sequence shown here is derived from an EMBL/GenBank/DDBJ whole genome shotgun (WGS) entry which is preliminary data.</text>
</comment>
<dbReference type="AlphaFoldDB" id="A0A327NUC7"/>
<dbReference type="InterPro" id="IPR051199">
    <property type="entry name" value="LPS_LOS_Heptosyltrfase"/>
</dbReference>
<evidence type="ECO:0008006" key="5">
    <source>
        <dbReference type="Google" id="ProtNLM"/>
    </source>
</evidence>
<accession>A0A327NUC7</accession>
<dbReference type="SUPFAM" id="SSF53756">
    <property type="entry name" value="UDP-Glycosyltransferase/glycogen phosphorylase"/>
    <property type="match status" value="1"/>
</dbReference>
<keyword evidence="2" id="KW-0808">Transferase</keyword>
<dbReference type="GO" id="GO:0008713">
    <property type="term" value="F:ADP-heptose-lipopolysaccharide heptosyltransferase activity"/>
    <property type="evidence" value="ECO:0007669"/>
    <property type="project" value="TreeGrafter"/>
</dbReference>
<protein>
    <recommendedName>
        <fullName evidence="5">Glycosyltransferase family 9 protein</fullName>
    </recommendedName>
</protein>
<reference evidence="3 4" key="1">
    <citation type="submission" date="2018-06" db="EMBL/GenBank/DDBJ databases">
        <title>Spirosoma sp. HMF3257 Genome sequencing and assembly.</title>
        <authorList>
            <person name="Kang H."/>
            <person name="Cha I."/>
            <person name="Kim H."/>
            <person name="Kang J."/>
            <person name="Joh K."/>
        </authorList>
    </citation>
    <scope>NUCLEOTIDE SEQUENCE [LARGE SCALE GENOMIC DNA]</scope>
    <source>
        <strain evidence="3 4">HMF3257</strain>
    </source>
</reference>
<keyword evidence="4" id="KW-1185">Reference proteome</keyword>
<organism evidence="3 4">
    <name type="scientific">Spirosoma telluris</name>
    <dbReference type="NCBI Taxonomy" id="2183553"/>
    <lineage>
        <taxon>Bacteria</taxon>
        <taxon>Pseudomonadati</taxon>
        <taxon>Bacteroidota</taxon>
        <taxon>Cytophagia</taxon>
        <taxon>Cytophagales</taxon>
        <taxon>Cytophagaceae</taxon>
        <taxon>Spirosoma</taxon>
    </lineage>
</organism>
<evidence type="ECO:0000256" key="1">
    <source>
        <dbReference type="ARBA" id="ARBA00022676"/>
    </source>
</evidence>
<dbReference type="InterPro" id="IPR002201">
    <property type="entry name" value="Glyco_trans_9"/>
</dbReference>
<evidence type="ECO:0000256" key="2">
    <source>
        <dbReference type="ARBA" id="ARBA00022679"/>
    </source>
</evidence>
<evidence type="ECO:0000313" key="4">
    <source>
        <dbReference type="Proteomes" id="UP000249016"/>
    </source>
</evidence>
<sequence>MGKEVHTKPWQLNRPPKRILAIRFQAVGDVLGIYPYLQAVKNKYPEVQIDLLTKQEKTDVAKHIGVFRHVWAYTDSTKRFPEILHALWFIIKLLPKRYELILDFQNHTISQWIRKLLFPKAFSEFDRFGDEMGSVRYFQTVERSGLLDEYDQPDLQLNDSGEASKLLHDNGWDGQSKLVILNPAGAFPSRHWPWENYVAFARLWLRSHPDSQFLILGTGKINVVSQRFKELLGDRLLNLTGKTTLLEALLITKKSCLLISEDSGLLHIGWLLKINTIALIGSTHKNRSAQVGENMHILNSDDLPCGNCMKINCEFGPVPLCLSRYSPDFIVSIAEQLVANK</sequence>
<dbReference type="GO" id="GO:0009244">
    <property type="term" value="P:lipopolysaccharide core region biosynthetic process"/>
    <property type="evidence" value="ECO:0007669"/>
    <property type="project" value="TreeGrafter"/>
</dbReference>
<evidence type="ECO:0000313" key="3">
    <source>
        <dbReference type="EMBL" id="RAI78039.1"/>
    </source>
</evidence>
<name>A0A327NUC7_9BACT</name>
<dbReference type="PANTHER" id="PTHR30160">
    <property type="entry name" value="TETRAACYLDISACCHARIDE 4'-KINASE-RELATED"/>
    <property type="match status" value="1"/>
</dbReference>
<dbReference type="GO" id="GO:0005829">
    <property type="term" value="C:cytosol"/>
    <property type="evidence" value="ECO:0007669"/>
    <property type="project" value="TreeGrafter"/>
</dbReference>
<dbReference type="EMBL" id="QLII01000001">
    <property type="protein sequence ID" value="RAI78039.1"/>
    <property type="molecule type" value="Genomic_DNA"/>
</dbReference>
<keyword evidence="1" id="KW-0328">Glycosyltransferase</keyword>
<dbReference type="Proteomes" id="UP000249016">
    <property type="component" value="Unassembled WGS sequence"/>
</dbReference>